<dbReference type="EMBL" id="CP035810">
    <property type="protein sequence ID" value="QIN29689.1"/>
    <property type="molecule type" value="Genomic_DNA"/>
</dbReference>
<evidence type="ECO:0000256" key="5">
    <source>
        <dbReference type="ARBA" id="ARBA00023136"/>
    </source>
</evidence>
<evidence type="ECO:0000256" key="4">
    <source>
        <dbReference type="ARBA" id="ARBA00022989"/>
    </source>
</evidence>
<evidence type="ECO:0000259" key="7">
    <source>
        <dbReference type="Pfam" id="PF12698"/>
    </source>
</evidence>
<reference evidence="8 9" key="1">
    <citation type="submission" date="2019-02" db="EMBL/GenBank/DDBJ databases">
        <title>Complete Genome Sequence and Methylome Analysis of Brevibacterium luteolum NEB1784.</title>
        <authorList>
            <person name="Fomenkov A."/>
            <person name="Roberts R.J."/>
        </authorList>
    </citation>
    <scope>NUCLEOTIDE SEQUENCE [LARGE SCALE GENOMIC DNA]</scope>
    <source>
        <strain evidence="8 9">NEB1784</strain>
    </source>
</reference>
<name>A0A6G8KY26_9MICO</name>
<feature type="transmembrane region" description="Helical" evidence="6">
    <location>
        <begin position="21"/>
        <end position="41"/>
    </location>
</feature>
<evidence type="ECO:0000313" key="8">
    <source>
        <dbReference type="EMBL" id="QIN29689.1"/>
    </source>
</evidence>
<feature type="transmembrane region" description="Helical" evidence="6">
    <location>
        <begin position="224"/>
        <end position="246"/>
    </location>
</feature>
<dbReference type="InterPro" id="IPR051449">
    <property type="entry name" value="ABC-2_transporter_component"/>
</dbReference>
<dbReference type="AlphaFoldDB" id="A0A6G8KY26"/>
<dbReference type="KEGG" id="blut:EW640_10675"/>
<keyword evidence="3 6" id="KW-0812">Transmembrane</keyword>
<dbReference type="Proteomes" id="UP000501518">
    <property type="component" value="Chromosome"/>
</dbReference>
<keyword evidence="5 6" id="KW-0472">Membrane</keyword>
<evidence type="ECO:0000256" key="2">
    <source>
        <dbReference type="ARBA" id="ARBA00022475"/>
    </source>
</evidence>
<organism evidence="8 9">
    <name type="scientific">Brevibacterium luteolum</name>
    <dbReference type="NCBI Taxonomy" id="199591"/>
    <lineage>
        <taxon>Bacteria</taxon>
        <taxon>Bacillati</taxon>
        <taxon>Actinomycetota</taxon>
        <taxon>Actinomycetes</taxon>
        <taxon>Micrococcales</taxon>
        <taxon>Brevibacteriaceae</taxon>
        <taxon>Brevibacterium</taxon>
    </lineage>
</organism>
<evidence type="ECO:0000256" key="3">
    <source>
        <dbReference type="ARBA" id="ARBA00022692"/>
    </source>
</evidence>
<dbReference type="PANTHER" id="PTHR30294:SF29">
    <property type="entry name" value="MULTIDRUG ABC TRANSPORTER PERMEASE YBHS-RELATED"/>
    <property type="match status" value="1"/>
</dbReference>
<feature type="domain" description="ABC-2 type transporter transmembrane" evidence="7">
    <location>
        <begin position="23"/>
        <end position="365"/>
    </location>
</feature>
<comment type="subcellular location">
    <subcellularLocation>
        <location evidence="1">Cell membrane</location>
        <topology evidence="1">Multi-pass membrane protein</topology>
    </subcellularLocation>
</comment>
<keyword evidence="2" id="KW-1003">Cell membrane</keyword>
<evidence type="ECO:0000256" key="6">
    <source>
        <dbReference type="SAM" id="Phobius"/>
    </source>
</evidence>
<dbReference type="InterPro" id="IPR013525">
    <property type="entry name" value="ABC2_TM"/>
</dbReference>
<dbReference type="GO" id="GO:0140359">
    <property type="term" value="F:ABC-type transporter activity"/>
    <property type="evidence" value="ECO:0007669"/>
    <property type="project" value="InterPro"/>
</dbReference>
<proteinExistence type="predicted"/>
<dbReference type="PANTHER" id="PTHR30294">
    <property type="entry name" value="MEMBRANE COMPONENT OF ABC TRANSPORTER YHHJ-RELATED"/>
    <property type="match status" value="1"/>
</dbReference>
<keyword evidence="4 6" id="KW-1133">Transmembrane helix</keyword>
<feature type="transmembrane region" description="Helical" evidence="6">
    <location>
        <begin position="285"/>
        <end position="302"/>
    </location>
</feature>
<evidence type="ECO:0000313" key="9">
    <source>
        <dbReference type="Proteomes" id="UP000501518"/>
    </source>
</evidence>
<dbReference type="Gene3D" id="3.40.1710.10">
    <property type="entry name" value="abc type-2 transporter like domain"/>
    <property type="match status" value="1"/>
</dbReference>
<evidence type="ECO:0000256" key="1">
    <source>
        <dbReference type="ARBA" id="ARBA00004651"/>
    </source>
</evidence>
<dbReference type="GO" id="GO:0005886">
    <property type="term" value="C:plasma membrane"/>
    <property type="evidence" value="ECO:0007669"/>
    <property type="project" value="UniProtKB-SubCell"/>
</dbReference>
<feature type="transmembrane region" description="Helical" evidence="6">
    <location>
        <begin position="258"/>
        <end position="278"/>
    </location>
</feature>
<accession>A0A6G8KY26</accession>
<protein>
    <submittedName>
        <fullName evidence="8">ABC transporter permease</fullName>
    </submittedName>
</protein>
<gene>
    <name evidence="8" type="ORF">EW640_10675</name>
</gene>
<feature type="transmembrane region" description="Helical" evidence="6">
    <location>
        <begin position="346"/>
        <end position="366"/>
    </location>
</feature>
<dbReference type="Pfam" id="PF12698">
    <property type="entry name" value="ABC2_membrane_3"/>
    <property type="match status" value="1"/>
</dbReference>
<sequence length="379" mass="40494">MRWNPVAAMVSKDLKVTWRSPLFAIISVLVPVAFTLLYAVVIHVSTTSTIAIADEDGSPQSQRFIQVMEQMRNDDGPYYEILTTDPTEARSMYASGQAGAMLTIPNGFGADVDAGDPAQLSLRLVNINADGTKNQHLRLERAMRVFNEEYSSAAASSLAISEQGQLERDIPITIYLGSALIVFAALYSGIVNAGVAIAREWEDRTAKSLVLSPARPVSLIAGKWLACLITSLLTIGCSIIGVAAILGFPLTQIGPRSLLVILLVWLYGLGIGTLLGVALRKSLPLIPIAVILAVGHFLVSGYESYIRGFAHGGVVEPLWQATGWIPLAPLFDAIRYEAADLHAAPGFTWGVIGTALMALALTAFAASRLARTGTFSQGQ</sequence>
<feature type="transmembrane region" description="Helical" evidence="6">
    <location>
        <begin position="174"/>
        <end position="198"/>
    </location>
</feature>